<dbReference type="Gene3D" id="1.25.40.20">
    <property type="entry name" value="Ankyrin repeat-containing domain"/>
    <property type="match status" value="1"/>
</dbReference>
<evidence type="ECO:0000313" key="5">
    <source>
        <dbReference type="EMBL" id="KAL3385676.1"/>
    </source>
</evidence>
<dbReference type="PROSITE" id="PS50088">
    <property type="entry name" value="ANK_REPEAT"/>
    <property type="match status" value="1"/>
</dbReference>
<keyword evidence="4" id="KW-0472">Membrane</keyword>
<reference evidence="5 6" key="1">
    <citation type="journal article" date="2024" name="bioRxiv">
        <title>A reference genome for Trichogramma kaykai: A tiny desert-dwelling parasitoid wasp with competing sex-ratio distorters.</title>
        <authorList>
            <person name="Culotta J."/>
            <person name="Lindsey A.R."/>
        </authorList>
    </citation>
    <scope>NUCLEOTIDE SEQUENCE [LARGE SCALE GENOMIC DNA]</scope>
    <source>
        <strain evidence="5 6">KSX58</strain>
    </source>
</reference>
<comment type="caution">
    <text evidence="5">The sequence shown here is derived from an EMBL/GenBank/DDBJ whole genome shotgun (WGS) entry which is preliminary data.</text>
</comment>
<keyword evidence="1" id="KW-0677">Repeat</keyword>
<dbReference type="PANTHER" id="PTHR24198:SF165">
    <property type="entry name" value="ANKYRIN REPEAT-CONTAINING PROTEIN-RELATED"/>
    <property type="match status" value="1"/>
</dbReference>
<keyword evidence="4" id="KW-0812">Transmembrane</keyword>
<gene>
    <name evidence="5" type="ORF">TKK_018732</name>
</gene>
<organism evidence="5 6">
    <name type="scientific">Trichogramma kaykai</name>
    <dbReference type="NCBI Taxonomy" id="54128"/>
    <lineage>
        <taxon>Eukaryota</taxon>
        <taxon>Metazoa</taxon>
        <taxon>Ecdysozoa</taxon>
        <taxon>Arthropoda</taxon>
        <taxon>Hexapoda</taxon>
        <taxon>Insecta</taxon>
        <taxon>Pterygota</taxon>
        <taxon>Neoptera</taxon>
        <taxon>Endopterygota</taxon>
        <taxon>Hymenoptera</taxon>
        <taxon>Apocrita</taxon>
        <taxon>Proctotrupomorpha</taxon>
        <taxon>Chalcidoidea</taxon>
        <taxon>Trichogrammatidae</taxon>
        <taxon>Trichogramma</taxon>
    </lineage>
</organism>
<name>A0ABD2VZE7_9HYME</name>
<dbReference type="InterPro" id="IPR002110">
    <property type="entry name" value="Ankyrin_rpt"/>
</dbReference>
<evidence type="ECO:0000256" key="2">
    <source>
        <dbReference type="ARBA" id="ARBA00023043"/>
    </source>
</evidence>
<evidence type="ECO:0000256" key="3">
    <source>
        <dbReference type="PROSITE-ProRule" id="PRU00023"/>
    </source>
</evidence>
<evidence type="ECO:0000256" key="1">
    <source>
        <dbReference type="ARBA" id="ARBA00022737"/>
    </source>
</evidence>
<dbReference type="PANTHER" id="PTHR24198">
    <property type="entry name" value="ANKYRIN REPEAT AND PROTEIN KINASE DOMAIN-CONTAINING PROTEIN"/>
    <property type="match status" value="1"/>
</dbReference>
<dbReference type="Proteomes" id="UP001627154">
    <property type="component" value="Unassembled WGS sequence"/>
</dbReference>
<dbReference type="AlphaFoldDB" id="A0ABD2VZE7"/>
<keyword evidence="4" id="KW-1133">Transmembrane helix</keyword>
<dbReference type="SMART" id="SM00248">
    <property type="entry name" value="ANK"/>
    <property type="match status" value="3"/>
</dbReference>
<feature type="repeat" description="ANK" evidence="3">
    <location>
        <begin position="184"/>
        <end position="219"/>
    </location>
</feature>
<accession>A0ABD2VZE7</accession>
<protein>
    <submittedName>
        <fullName evidence="5">Uncharacterized protein</fullName>
    </submittedName>
</protein>
<evidence type="ECO:0000313" key="6">
    <source>
        <dbReference type="Proteomes" id="UP001627154"/>
    </source>
</evidence>
<dbReference type="Pfam" id="PF12796">
    <property type="entry name" value="Ank_2"/>
    <property type="match status" value="1"/>
</dbReference>
<evidence type="ECO:0000256" key="4">
    <source>
        <dbReference type="SAM" id="Phobius"/>
    </source>
</evidence>
<dbReference type="SUPFAM" id="SSF48403">
    <property type="entry name" value="Ankyrin repeat"/>
    <property type="match status" value="1"/>
</dbReference>
<proteinExistence type="predicted"/>
<dbReference type="PROSITE" id="PS50297">
    <property type="entry name" value="ANK_REP_REGION"/>
    <property type="match status" value="1"/>
</dbReference>
<feature type="transmembrane region" description="Helical" evidence="4">
    <location>
        <begin position="503"/>
        <end position="524"/>
    </location>
</feature>
<keyword evidence="2 3" id="KW-0040">ANK repeat</keyword>
<dbReference type="InterPro" id="IPR036770">
    <property type="entry name" value="Ankyrin_rpt-contain_sf"/>
</dbReference>
<dbReference type="EMBL" id="JBJJXI010000153">
    <property type="protein sequence ID" value="KAL3385676.1"/>
    <property type="molecule type" value="Genomic_DNA"/>
</dbReference>
<keyword evidence="6" id="KW-1185">Reference proteome</keyword>
<sequence length="646" mass="74827">MSAASHSRDPRFDVTVEEFDIINVAKLRSLRERVDWEIEEQRSRLLDQLYPLIDEWRRRRRLPNLREIFRAREINWLLAEDLRKNKQSARFVQVLCLEGYRDEPDLEEATGRPLLQDVTPVHVGGRLGLAEELMMVFRMYPARSNYVDEQGYSHFHVFCTWASVSRFREFLQLRQDPNEPVSATGDRPLHLTIQAGDYLSERKIRALLRAGADPNLANEEGLTLLHCLCRSRKFIKDEWARKFFELCDEANRPVQVDAVDNQGWTPLRYAVATLLPDSVDALLNRGATVSGGFVFPTEFYSGGNDPSKRPLGFDLRHLYRAGGVLAIVERLENAGYELSRDDAMAIMRFFHDCGLFDVASEDNERSWYSDEKWAGRAKKIAVRDDDDPSQLSLYDLTRSSPKEAAKLLSYKDYFDLAVSDRILIHRNFLHGDHIIDTVYCRTLRTCAVHLAEKLSRGFFESWALDPFMRLIRDRLPILCCEMVLGNLRNVDLCSVQRRRQKQMYIVLPTLYPFLFFFFIIHFFCASATYSYTHKNNNVESTDGDGVRLYYLRVFSPPLRCKDSRELGGCTRCSGPKTKKKKLAPNRILGRWVCVCVCARALHKNNYTAKVRNIEESMLQIYILNTSQAYVLQTTTTTTKKKREIGK</sequence>